<name>A0ABU3Y417_9SPHN</name>
<dbReference type="PANTHER" id="PTHR24314:SF21">
    <property type="entry name" value="CHLOROPHYLL(IDE) B REDUCTASE NYC1, CHLOROPLASTIC-RELATED"/>
    <property type="match status" value="1"/>
</dbReference>
<gene>
    <name evidence="2" type="ORF">RZN05_03900</name>
</gene>
<dbReference type="PANTHER" id="PTHR24314">
    <property type="entry name" value="NON-SPECIFIC LIPID TRANSFER PROTEIN-RELATED"/>
    <property type="match status" value="1"/>
</dbReference>
<dbReference type="PROSITE" id="PS00061">
    <property type="entry name" value="ADH_SHORT"/>
    <property type="match status" value="1"/>
</dbReference>
<organism evidence="2 3">
    <name type="scientific">Sphingomonas agrestis</name>
    <dbReference type="NCBI Taxonomy" id="3080540"/>
    <lineage>
        <taxon>Bacteria</taxon>
        <taxon>Pseudomonadati</taxon>
        <taxon>Pseudomonadota</taxon>
        <taxon>Alphaproteobacteria</taxon>
        <taxon>Sphingomonadales</taxon>
        <taxon>Sphingomonadaceae</taxon>
        <taxon>Sphingomonas</taxon>
    </lineage>
</organism>
<comment type="similarity">
    <text evidence="1">Belongs to the short-chain dehydrogenases/reductases (SDR) family.</text>
</comment>
<dbReference type="EMBL" id="JAWJEJ010000001">
    <property type="protein sequence ID" value="MDV3456114.1"/>
    <property type="molecule type" value="Genomic_DNA"/>
</dbReference>
<dbReference type="PRINTS" id="PR00080">
    <property type="entry name" value="SDRFAMILY"/>
</dbReference>
<dbReference type="RefSeq" id="WP_317225312.1">
    <property type="nucleotide sequence ID" value="NZ_JAWJEJ010000001.1"/>
</dbReference>
<dbReference type="SUPFAM" id="SSF51735">
    <property type="entry name" value="NAD(P)-binding Rossmann-fold domains"/>
    <property type="match status" value="1"/>
</dbReference>
<evidence type="ECO:0000313" key="2">
    <source>
        <dbReference type="EMBL" id="MDV3456114.1"/>
    </source>
</evidence>
<dbReference type="Proteomes" id="UP001273531">
    <property type="component" value="Unassembled WGS sequence"/>
</dbReference>
<dbReference type="PRINTS" id="PR00081">
    <property type="entry name" value="GDHRDH"/>
</dbReference>
<keyword evidence="2" id="KW-0560">Oxidoreductase</keyword>
<accession>A0ABU3Y417</accession>
<keyword evidence="3" id="KW-1185">Reference proteome</keyword>
<reference evidence="2 3" key="1">
    <citation type="submission" date="2023-10" db="EMBL/GenBank/DDBJ databases">
        <title>Sphingomonas sp. HF-S4 16S ribosomal RNA gene Genome sequencing and assembly.</title>
        <authorList>
            <person name="Lee H."/>
        </authorList>
    </citation>
    <scope>NUCLEOTIDE SEQUENCE [LARGE SCALE GENOMIC DNA]</scope>
    <source>
        <strain evidence="2 3">HF-S4</strain>
    </source>
</reference>
<dbReference type="CDD" id="cd05233">
    <property type="entry name" value="SDR_c"/>
    <property type="match status" value="1"/>
</dbReference>
<dbReference type="InterPro" id="IPR052625">
    <property type="entry name" value="Chl_b_Red"/>
</dbReference>
<dbReference type="InterPro" id="IPR002347">
    <property type="entry name" value="SDR_fam"/>
</dbReference>
<dbReference type="InterPro" id="IPR020904">
    <property type="entry name" value="Sc_DH/Rdtase_CS"/>
</dbReference>
<dbReference type="Gene3D" id="3.40.50.720">
    <property type="entry name" value="NAD(P)-binding Rossmann-like Domain"/>
    <property type="match status" value="1"/>
</dbReference>
<dbReference type="EC" id="1.-.-.-" evidence="2"/>
<comment type="caution">
    <text evidence="2">The sequence shown here is derived from an EMBL/GenBank/DDBJ whole genome shotgun (WGS) entry which is preliminary data.</text>
</comment>
<dbReference type="InterPro" id="IPR036291">
    <property type="entry name" value="NAD(P)-bd_dom_sf"/>
</dbReference>
<proteinExistence type="inferred from homology"/>
<evidence type="ECO:0000256" key="1">
    <source>
        <dbReference type="RuleBase" id="RU000363"/>
    </source>
</evidence>
<evidence type="ECO:0000313" key="3">
    <source>
        <dbReference type="Proteomes" id="UP001273531"/>
    </source>
</evidence>
<sequence>MTKHAVVTGSTKGIGRGLAEALAGRGWRVAIASPSGDEARAAAAEIGGGAAGFACDVRDAGQVQALFDGAAATFGSVDLWVNNAGLALTGAELAELPAADFRQMLEINVLGTMQGCQVALTGMRAQGRGAIYNVFGAGSDGQPVPHMIGYATTKRAVQFLTQSLAEETRGGPVLLGAISPGLVMSQGFLREHARMPAGPERDAREAWVNVIGDHVETVAAWAADIFEANDEHGAVFSWLTPEKIAARQRDEPGRDVLARYR</sequence>
<dbReference type="Pfam" id="PF00106">
    <property type="entry name" value="adh_short"/>
    <property type="match status" value="1"/>
</dbReference>
<protein>
    <submittedName>
        <fullName evidence="2">SDR family oxidoreductase</fullName>
        <ecNumber evidence="2">1.-.-.-</ecNumber>
    </submittedName>
</protein>
<dbReference type="GO" id="GO:0016491">
    <property type="term" value="F:oxidoreductase activity"/>
    <property type="evidence" value="ECO:0007669"/>
    <property type="project" value="UniProtKB-KW"/>
</dbReference>